<dbReference type="InterPro" id="IPR028087">
    <property type="entry name" value="Tad_N"/>
</dbReference>
<evidence type="ECO:0000313" key="4">
    <source>
        <dbReference type="Proteomes" id="UP001214553"/>
    </source>
</evidence>
<organism evidence="3 4">
    <name type="scientific">Microbacterium horticulturae</name>
    <dbReference type="NCBI Taxonomy" id="3028316"/>
    <lineage>
        <taxon>Bacteria</taxon>
        <taxon>Bacillati</taxon>
        <taxon>Actinomycetota</taxon>
        <taxon>Actinomycetes</taxon>
        <taxon>Micrococcales</taxon>
        <taxon>Microbacteriaceae</taxon>
        <taxon>Microbacterium</taxon>
    </lineage>
</organism>
<dbReference type="RefSeq" id="WP_275276799.1">
    <property type="nucleotide sequence ID" value="NZ_CP119108.1"/>
</dbReference>
<keyword evidence="4" id="KW-1185">Reference proteome</keyword>
<protein>
    <recommendedName>
        <fullName evidence="2">Putative Flp pilus-assembly TadG-like N-terminal domain-containing protein</fullName>
    </recommendedName>
</protein>
<keyword evidence="1" id="KW-1133">Transmembrane helix</keyword>
<accession>A0ABY8BUA2</accession>
<feature type="transmembrane region" description="Helical" evidence="1">
    <location>
        <begin position="36"/>
        <end position="62"/>
    </location>
</feature>
<feature type="domain" description="Putative Flp pilus-assembly TadG-like N-terminal" evidence="2">
    <location>
        <begin position="34"/>
        <end position="80"/>
    </location>
</feature>
<proteinExistence type="predicted"/>
<dbReference type="Pfam" id="PF13400">
    <property type="entry name" value="Tad"/>
    <property type="match status" value="1"/>
</dbReference>
<evidence type="ECO:0000313" key="3">
    <source>
        <dbReference type="EMBL" id="WEG07460.1"/>
    </source>
</evidence>
<sequence>MTVHGSGPATSRRGLLEWFRVLSARTSDENDDEGSILPLVIGYAMIALIVILVCTDATSLYLTQKRLDALADAAALAGADGYVISAVGDDSAAAHLTADGVRAQAASLIADVGGGAVLVAADTPDGTSARVQVRDAWHPPVLTVFVPQGITLTATATSRTALD</sequence>
<keyword evidence="1" id="KW-0812">Transmembrane</keyword>
<keyword evidence="1" id="KW-0472">Membrane</keyword>
<dbReference type="EMBL" id="CP119108">
    <property type="protein sequence ID" value="WEG07460.1"/>
    <property type="molecule type" value="Genomic_DNA"/>
</dbReference>
<evidence type="ECO:0000256" key="1">
    <source>
        <dbReference type="SAM" id="Phobius"/>
    </source>
</evidence>
<reference evidence="3 4" key="1">
    <citation type="submission" date="2023-03" db="EMBL/GenBank/DDBJ databases">
        <title>Genome sequence of Microbacterium sp. KACC 23027.</title>
        <authorList>
            <person name="Kim S."/>
            <person name="Heo J."/>
            <person name="Kwon S.-W."/>
        </authorList>
    </citation>
    <scope>NUCLEOTIDE SEQUENCE [LARGE SCALE GENOMIC DNA]</scope>
    <source>
        <strain evidence="3 4">KACC 23027</strain>
    </source>
</reference>
<gene>
    <name evidence="3" type="ORF">PU630_09300</name>
</gene>
<dbReference type="Proteomes" id="UP001214553">
    <property type="component" value="Chromosome"/>
</dbReference>
<name>A0ABY8BUA2_9MICO</name>
<evidence type="ECO:0000259" key="2">
    <source>
        <dbReference type="Pfam" id="PF13400"/>
    </source>
</evidence>